<evidence type="ECO:0000259" key="1">
    <source>
        <dbReference type="Pfam" id="PF14343"/>
    </source>
</evidence>
<dbReference type="EMBL" id="JALDAY010000017">
    <property type="protein sequence ID" value="MCI3277996.1"/>
    <property type="molecule type" value="Genomic_DNA"/>
</dbReference>
<reference evidence="2" key="1">
    <citation type="submission" date="2022-03" db="EMBL/GenBank/DDBJ databases">
        <title>Streptomyces 7R015 and 7R016 isolated from Barleria lupulina in Thailand.</title>
        <authorList>
            <person name="Kanchanasin P."/>
            <person name="Phongsopitanun W."/>
            <person name="Tanasupawat S."/>
        </authorList>
    </citation>
    <scope>NUCLEOTIDE SEQUENCE</scope>
    <source>
        <strain evidence="2">7R015</strain>
    </source>
</reference>
<feature type="domain" description="PrcB C-terminal" evidence="1">
    <location>
        <begin position="60"/>
        <end position="116"/>
    </location>
</feature>
<organism evidence="2 3">
    <name type="scientific">Streptomyces cylindrosporus</name>
    <dbReference type="NCBI Taxonomy" id="2927583"/>
    <lineage>
        <taxon>Bacteria</taxon>
        <taxon>Bacillati</taxon>
        <taxon>Actinomycetota</taxon>
        <taxon>Actinomycetes</taxon>
        <taxon>Kitasatosporales</taxon>
        <taxon>Streptomycetaceae</taxon>
        <taxon>Streptomyces</taxon>
    </lineage>
</organism>
<evidence type="ECO:0000313" key="2">
    <source>
        <dbReference type="EMBL" id="MCI3277996.1"/>
    </source>
</evidence>
<dbReference type="InterPro" id="IPR025748">
    <property type="entry name" value="PrcB_C_dom"/>
</dbReference>
<proteinExistence type="predicted"/>
<protein>
    <submittedName>
        <fullName evidence="2">Protease complex subunit PrcB family protein</fullName>
    </submittedName>
</protein>
<dbReference type="GO" id="GO:0006508">
    <property type="term" value="P:proteolysis"/>
    <property type="evidence" value="ECO:0007669"/>
    <property type="project" value="UniProtKB-KW"/>
</dbReference>
<dbReference type="Proteomes" id="UP001165269">
    <property type="component" value="Unassembled WGS sequence"/>
</dbReference>
<dbReference type="GO" id="GO:0008233">
    <property type="term" value="F:peptidase activity"/>
    <property type="evidence" value="ECO:0007669"/>
    <property type="project" value="UniProtKB-KW"/>
</dbReference>
<name>A0ABS9YQ61_9ACTN</name>
<sequence length="138" mass="15577">MGRPVEIPFHELVRTHWSTARTPFAEAVKDPESWAVLWRNVSGNHIPPPEPPAVDWASSMVLFVAIGTRNSGGYTVEITRLIREDDVVRVEARETRPGPRDVVTCAITEPFHAVTLPRQPDGVRFDLRLDVVVHRPRV</sequence>
<keyword evidence="2" id="KW-0378">Hydrolase</keyword>
<dbReference type="RefSeq" id="WP_242776188.1">
    <property type="nucleotide sequence ID" value="NZ_JALDAY010000017.1"/>
</dbReference>
<keyword evidence="2" id="KW-0645">Protease</keyword>
<evidence type="ECO:0000313" key="3">
    <source>
        <dbReference type="Proteomes" id="UP001165269"/>
    </source>
</evidence>
<accession>A0ABS9YQ61</accession>
<gene>
    <name evidence="2" type="ORF">MQP27_43715</name>
</gene>
<comment type="caution">
    <text evidence="2">The sequence shown here is derived from an EMBL/GenBank/DDBJ whole genome shotgun (WGS) entry which is preliminary data.</text>
</comment>
<keyword evidence="3" id="KW-1185">Reference proteome</keyword>
<dbReference type="Pfam" id="PF14343">
    <property type="entry name" value="PrcB_C"/>
    <property type="match status" value="1"/>
</dbReference>